<evidence type="ECO:0000256" key="11">
    <source>
        <dbReference type="SAM" id="MobiDB-lite"/>
    </source>
</evidence>
<evidence type="ECO:0000313" key="12">
    <source>
        <dbReference type="EMBL" id="AVM87634.1"/>
    </source>
</evidence>
<sequence length="607" mass="67330">MATQEQVAKAAKLFAEASATVEKAITPPIEEKKTKRAATQIEKYRKYIYEQKLMDQYPAALALKNRLEGKSPNTPEDMPEERDENMSEEDEEEEIAAEPTDRPEPATQEQPSTSRPQKRKSGPETKEAAKKQRNSDDGAFNMIKMLGDLWVVLAARFSLTAPAEKDCLDNAISITKAILHASDTRKTEYLKKEKGGGGNDYDVVGFNLFSVGNPGMTVRRETIRKEALMDLVKTVFQNGKDLNNALIHLELTKSQYGHAFYTNTRPLKKLGLSNKYRALSKGYDIPRKAGITGMHAMGIAPLASRAIGLIESLPDREDPASKGKKSALQKMLGVLVEKVSNPKQKEVAQMVAGMATKRLGRNEKTEMTRAIEMIAQSCCVFPPNSRNKVYMPMCIYSHLVPNFNTYNMMGYEAQALFAMAPVTFVVKDGENPNDKSDLICMSILGCAYEDMNVVSAILGRKIKRRSEMEVKGNSYTEKDRTEGVVGKIVNLVNKPENWASLTSKGGGGTSNDERGSQAFNVATFGVERVQRINKRDLLRGMGDGTSRDDPIEDLRLAMMEELNSEEKRTIFSGLKVHPMGDPTGERPVPITAGKMLPFFFGVTDIIE</sequence>
<name>A0A2P1GNV7_9ORTO</name>
<keyword evidence="8" id="KW-0543">Viral nucleoprotein</keyword>
<evidence type="ECO:0000256" key="2">
    <source>
        <dbReference type="ARBA" id="ARBA00022524"/>
    </source>
</evidence>
<dbReference type="GO" id="GO:1990904">
    <property type="term" value="C:ribonucleoprotein complex"/>
    <property type="evidence" value="ECO:0007669"/>
    <property type="project" value="UniProtKB-KW"/>
</dbReference>
<keyword evidence="10" id="KW-1160">Virus entry into host cell</keyword>
<keyword evidence="1" id="KW-1139">Helical capsid protein</keyword>
<dbReference type="GO" id="GO:0005198">
    <property type="term" value="F:structural molecule activity"/>
    <property type="evidence" value="ECO:0007669"/>
    <property type="project" value="InterPro"/>
</dbReference>
<proteinExistence type="predicted"/>
<reference evidence="12" key="1">
    <citation type="journal article" date="2018" name="Nature">
        <title>The evolutionary history of vertebrate RNA viruses.</title>
        <authorList>
            <person name="Shi M."/>
            <person name="Lin X.D."/>
            <person name="Chen X."/>
            <person name="Tian J.H."/>
            <person name="Chen L.J."/>
            <person name="Li K."/>
            <person name="Wang W."/>
            <person name="Eden J.S."/>
            <person name="Shen J.J."/>
            <person name="Liu L."/>
            <person name="Holmes E.C."/>
            <person name="Zhang Y.Z."/>
        </authorList>
    </citation>
    <scope>NUCLEOTIDE SEQUENCE</scope>
    <source>
        <strain evidence="12">WHHM46916</strain>
    </source>
</reference>
<evidence type="ECO:0000256" key="5">
    <source>
        <dbReference type="ARBA" id="ARBA00022581"/>
    </source>
</evidence>
<evidence type="ECO:0000256" key="9">
    <source>
        <dbReference type="ARBA" id="ARBA00023274"/>
    </source>
</evidence>
<dbReference type="GO" id="GO:0019013">
    <property type="term" value="C:viral nucleocapsid"/>
    <property type="evidence" value="ECO:0007669"/>
    <property type="project" value="UniProtKB-KW"/>
</dbReference>
<evidence type="ECO:0000256" key="1">
    <source>
        <dbReference type="ARBA" id="ARBA00022497"/>
    </source>
</evidence>
<organism evidence="12">
    <name type="scientific">Wuhan asiatic toad influenza virus</name>
    <dbReference type="NCBI Taxonomy" id="2116482"/>
    <lineage>
        <taxon>Viruses</taxon>
        <taxon>Riboviria</taxon>
        <taxon>Orthornavirae</taxon>
        <taxon>Negarnaviricota</taxon>
        <taxon>Polyploviricotina</taxon>
        <taxon>Insthoviricetes</taxon>
        <taxon>Articulavirales</taxon>
        <taxon>Orthomyxoviridae</taxon>
    </lineage>
</organism>
<keyword evidence="9" id="KW-0687">Ribonucleoprotein</keyword>
<dbReference type="EMBL" id="MG600050">
    <property type="protein sequence ID" value="AVM87634.1"/>
    <property type="molecule type" value="Viral_cRNA"/>
</dbReference>
<keyword evidence="6" id="KW-0946">Virion</keyword>
<keyword evidence="2" id="KW-1163">Viral penetration into host nucleus</keyword>
<feature type="region of interest" description="Disordered" evidence="11">
    <location>
        <begin position="64"/>
        <end position="136"/>
    </location>
</feature>
<keyword evidence="3" id="KW-0167">Capsid protein</keyword>
<dbReference type="GO" id="GO:0019029">
    <property type="term" value="C:helical viral capsid"/>
    <property type="evidence" value="ECO:0007669"/>
    <property type="project" value="UniProtKB-KW"/>
</dbReference>
<evidence type="ECO:0000256" key="8">
    <source>
        <dbReference type="ARBA" id="ARBA00023086"/>
    </source>
</evidence>
<dbReference type="GO" id="GO:0043657">
    <property type="term" value="C:host cell"/>
    <property type="evidence" value="ECO:0007669"/>
    <property type="project" value="GOC"/>
</dbReference>
<accession>A0A2P1GNV7</accession>
<feature type="compositionally biased region" description="Basic and acidic residues" evidence="11">
    <location>
        <begin position="121"/>
        <end position="136"/>
    </location>
</feature>
<evidence type="ECO:0000256" key="7">
    <source>
        <dbReference type="ARBA" id="ARBA00022884"/>
    </source>
</evidence>
<keyword evidence="4" id="KW-1048">Host nucleus</keyword>
<dbReference type="SUPFAM" id="SSF161003">
    <property type="entry name" value="flu NP-like"/>
    <property type="match status" value="1"/>
</dbReference>
<evidence type="ECO:0000256" key="4">
    <source>
        <dbReference type="ARBA" id="ARBA00022562"/>
    </source>
</evidence>
<keyword evidence="5" id="KW-0945">Host-virus interaction</keyword>
<protein>
    <submittedName>
        <fullName evidence="12">NP</fullName>
    </submittedName>
</protein>
<keyword evidence="7" id="KW-0694">RNA-binding</keyword>
<evidence type="ECO:0000256" key="3">
    <source>
        <dbReference type="ARBA" id="ARBA00022561"/>
    </source>
</evidence>
<dbReference type="Pfam" id="PF00506">
    <property type="entry name" value="Flu_NP"/>
    <property type="match status" value="1"/>
</dbReference>
<feature type="compositionally biased region" description="Acidic residues" evidence="11">
    <location>
        <begin position="77"/>
        <end position="96"/>
    </location>
</feature>
<evidence type="ECO:0000256" key="10">
    <source>
        <dbReference type="ARBA" id="ARBA00023296"/>
    </source>
</evidence>
<dbReference type="GO" id="GO:0003723">
    <property type="term" value="F:RNA binding"/>
    <property type="evidence" value="ECO:0007669"/>
    <property type="project" value="UniProtKB-KW"/>
</dbReference>
<dbReference type="GO" id="GO:0046718">
    <property type="term" value="P:symbiont entry into host cell"/>
    <property type="evidence" value="ECO:0007669"/>
    <property type="project" value="UniProtKB-KW"/>
</dbReference>
<dbReference type="InterPro" id="IPR002141">
    <property type="entry name" value="Flu_NP"/>
</dbReference>
<evidence type="ECO:0000256" key="6">
    <source>
        <dbReference type="ARBA" id="ARBA00022844"/>
    </source>
</evidence>
<dbReference type="GO" id="GO:0075732">
    <property type="term" value="P:viral penetration into host nucleus"/>
    <property type="evidence" value="ECO:0007669"/>
    <property type="project" value="UniProtKB-KW"/>
</dbReference>